<dbReference type="InterPro" id="IPR003834">
    <property type="entry name" value="Cyt_c_assmbl_TM_dom"/>
</dbReference>
<dbReference type="AlphaFoldDB" id="A0AAU7QJS3"/>
<dbReference type="PANTHER" id="PTHR32234">
    <property type="entry name" value="THIOL:DISULFIDE INTERCHANGE PROTEIN DSBD"/>
    <property type="match status" value="1"/>
</dbReference>
<dbReference type="InterPro" id="IPR036929">
    <property type="entry name" value="DsbDN_sf"/>
</dbReference>
<feature type="transmembrane region" description="Helical" evidence="9">
    <location>
        <begin position="458"/>
        <end position="479"/>
    </location>
</feature>
<feature type="transmembrane region" description="Helical" evidence="9">
    <location>
        <begin position="574"/>
        <end position="592"/>
    </location>
</feature>
<evidence type="ECO:0000256" key="10">
    <source>
        <dbReference type="SAM" id="SignalP"/>
    </source>
</evidence>
<dbReference type="Pfam" id="PF13899">
    <property type="entry name" value="Thioredoxin_7"/>
    <property type="match status" value="1"/>
</dbReference>
<dbReference type="PROSITE" id="PS51352">
    <property type="entry name" value="THIOREDOXIN_2"/>
    <property type="match status" value="1"/>
</dbReference>
<evidence type="ECO:0000313" key="12">
    <source>
        <dbReference type="EMBL" id="XBS89736.1"/>
    </source>
</evidence>
<organism evidence="12">
    <name type="scientific">Rhodanobacter sp. IGA1.0</name>
    <dbReference type="NCBI Taxonomy" id="3158582"/>
    <lineage>
        <taxon>Bacteria</taxon>
        <taxon>Pseudomonadati</taxon>
        <taxon>Pseudomonadota</taxon>
        <taxon>Gammaproteobacteria</taxon>
        <taxon>Lysobacterales</taxon>
        <taxon>Rhodanobacteraceae</taxon>
        <taxon>Rhodanobacter</taxon>
    </lineage>
</organism>
<evidence type="ECO:0000256" key="6">
    <source>
        <dbReference type="ARBA" id="ARBA00023136"/>
    </source>
</evidence>
<dbReference type="Gene3D" id="3.40.30.10">
    <property type="entry name" value="Glutaredoxin"/>
    <property type="match status" value="1"/>
</dbReference>
<evidence type="ECO:0000259" key="11">
    <source>
        <dbReference type="PROSITE" id="PS51352"/>
    </source>
</evidence>
<feature type="transmembrane region" description="Helical" evidence="9">
    <location>
        <begin position="419"/>
        <end position="438"/>
    </location>
</feature>
<dbReference type="GO" id="GO:0017004">
    <property type="term" value="P:cytochrome complex assembly"/>
    <property type="evidence" value="ECO:0007669"/>
    <property type="project" value="UniProtKB-KW"/>
</dbReference>
<feature type="transmembrane region" description="Helical" evidence="9">
    <location>
        <begin position="533"/>
        <end position="554"/>
    </location>
</feature>
<feature type="transmembrane region" description="Helical" evidence="9">
    <location>
        <begin position="628"/>
        <end position="647"/>
    </location>
</feature>
<evidence type="ECO:0000256" key="4">
    <source>
        <dbReference type="ARBA" id="ARBA00022748"/>
    </source>
</evidence>
<dbReference type="GO" id="GO:0045454">
    <property type="term" value="P:cell redox homeostasis"/>
    <property type="evidence" value="ECO:0007669"/>
    <property type="project" value="TreeGrafter"/>
</dbReference>
<dbReference type="InterPro" id="IPR013766">
    <property type="entry name" value="Thioredoxin_domain"/>
</dbReference>
<dbReference type="Gene3D" id="2.60.40.1250">
    <property type="entry name" value="Thiol:disulfide interchange protein DsbD, N-terminal domain"/>
    <property type="match status" value="2"/>
</dbReference>
<feature type="compositionally biased region" description="Low complexity" evidence="8">
    <location>
        <begin position="325"/>
        <end position="362"/>
    </location>
</feature>
<dbReference type="InterPro" id="IPR036249">
    <property type="entry name" value="Thioredoxin-like_sf"/>
</dbReference>
<dbReference type="InterPro" id="IPR035671">
    <property type="entry name" value="DsbD_gamma"/>
</dbReference>
<evidence type="ECO:0000256" key="5">
    <source>
        <dbReference type="ARBA" id="ARBA00022989"/>
    </source>
</evidence>
<feature type="transmembrane region" description="Helical" evidence="9">
    <location>
        <begin position="374"/>
        <end position="398"/>
    </location>
</feature>
<accession>A0AAU7QJS3</accession>
<keyword evidence="5 9" id="KW-1133">Transmembrane helix</keyword>
<evidence type="ECO:0000256" key="7">
    <source>
        <dbReference type="ARBA" id="ARBA00023284"/>
    </source>
</evidence>
<evidence type="ECO:0000256" key="2">
    <source>
        <dbReference type="ARBA" id="ARBA00022475"/>
    </source>
</evidence>
<feature type="domain" description="Thioredoxin" evidence="11">
    <location>
        <begin position="641"/>
        <end position="772"/>
    </location>
</feature>
<dbReference type="PANTHER" id="PTHR32234:SF3">
    <property type="entry name" value="SUPPRESSION OF COPPER SENSITIVITY PROTEIN"/>
    <property type="match status" value="1"/>
</dbReference>
<keyword evidence="4" id="KW-0201">Cytochrome c-type biogenesis</keyword>
<dbReference type="CDD" id="cd02953">
    <property type="entry name" value="DsbDgamma"/>
    <property type="match status" value="1"/>
</dbReference>
<dbReference type="Pfam" id="PF11412">
    <property type="entry name" value="DsbD_N"/>
    <property type="match status" value="2"/>
</dbReference>
<reference evidence="12" key="1">
    <citation type="submission" date="2024-06" db="EMBL/GenBank/DDBJ databases">
        <authorList>
            <person name="Sun Y."/>
        </authorList>
    </citation>
    <scope>NUCLEOTIDE SEQUENCE</scope>
    <source>
        <strain evidence="12">IGA1.0</strain>
    </source>
</reference>
<dbReference type="SUPFAM" id="SSF74863">
    <property type="entry name" value="Thiol:disulfide interchange protein DsbD, N-terminal domain (DsbD-alpha)"/>
    <property type="match status" value="2"/>
</dbReference>
<feature type="transmembrane region" description="Helical" evidence="9">
    <location>
        <begin position="598"/>
        <end position="616"/>
    </location>
</feature>
<comment type="subcellular location">
    <subcellularLocation>
        <location evidence="1">Cell membrane</location>
        <topology evidence="1">Multi-pass membrane protein</topology>
    </subcellularLocation>
</comment>
<keyword evidence="3 9" id="KW-0812">Transmembrane</keyword>
<gene>
    <name evidence="12" type="ORF">ABNK63_15275</name>
</gene>
<protein>
    <submittedName>
        <fullName evidence="12">Protein-disulfide reductase DsbD</fullName>
    </submittedName>
</protein>
<keyword evidence="6 9" id="KW-0472">Membrane</keyword>
<dbReference type="PROSITE" id="PS00194">
    <property type="entry name" value="THIOREDOXIN_1"/>
    <property type="match status" value="1"/>
</dbReference>
<keyword evidence="7" id="KW-0676">Redox-active center</keyword>
<dbReference type="InterPro" id="IPR028250">
    <property type="entry name" value="DsbDN"/>
</dbReference>
<sequence>MRSMLAGRMAVRLLIGLSLLFAMLPAFAQDTAELLPVTEAYKLSADAGTPGVLKLHWTIAPDYYLYRGRMKFKGGDGVSLGAAQLPDGEKHHDEYLGDVETYHHGVDASIPYTVAAGTDRLRISVQYQGCHEVDPKICYPPHTEKLDLPLPADGAAAAAPVAGSLGAALGQLGSNRIEAVAGTVGAPLPAEQAFRFEALVQNPHQLLLRWTMPRGYYLYRDQTTLKLENAGGLALKPAWPAGTAHHDEHHGDVTVYFDQVELPVTIEGDLGEARALTLLASFQGCQDGGLCYPLMTRRVNLDLGSGATVTGQTGATAPELPPGNADSVPADSVPADSVPADSVPADSVPADSVPADSAPADSVPAGPAPLQVSLIAALLLALGGGLVLNLMPCVLPVLSIKAVSVLESAESHAAARRHALFYTAGVLCSFAALGLGILALRTAGHALGWGSQLQQPVVVGVLACLMLAVGLSMSGVVQFGASLGNTGASLAARSGPAGDFFTGVLAVVVASPCTAPFMGSALAYAFAAPMASALLVFLMLGIGLALPFLAVGFVPALGRLLPRPGRWMETLKQVLAFPMYLTAAWLVWVLANQRGADAVGLVLVAMVLLAMTLWWFERSRSRGAISKLAVVVLAIATVVPMALLAQVPPRSASAATEEGVVAYSPEKLASLRTAGTPVFVDMTADWCVTCKANEHTVLDTTAFHDLLRRTGTVYMKGDWTDVNPTISAFLQQYHSPGVPLYVVFPKNGGPGKQLSTVLTRSMVEQALTEAAR</sequence>
<dbReference type="InterPro" id="IPR017937">
    <property type="entry name" value="Thioredoxin_CS"/>
</dbReference>
<evidence type="ECO:0000256" key="3">
    <source>
        <dbReference type="ARBA" id="ARBA00022692"/>
    </source>
</evidence>
<feature type="signal peptide" evidence="10">
    <location>
        <begin position="1"/>
        <end position="28"/>
    </location>
</feature>
<proteinExistence type="predicted"/>
<evidence type="ECO:0000256" key="1">
    <source>
        <dbReference type="ARBA" id="ARBA00004651"/>
    </source>
</evidence>
<feature type="chain" id="PRO_5043414420" evidence="10">
    <location>
        <begin position="29"/>
        <end position="772"/>
    </location>
</feature>
<dbReference type="GO" id="GO:0015035">
    <property type="term" value="F:protein-disulfide reductase activity"/>
    <property type="evidence" value="ECO:0007669"/>
    <property type="project" value="TreeGrafter"/>
</dbReference>
<dbReference type="SUPFAM" id="SSF52833">
    <property type="entry name" value="Thioredoxin-like"/>
    <property type="match status" value="1"/>
</dbReference>
<feature type="region of interest" description="Disordered" evidence="8">
    <location>
        <begin position="310"/>
        <end position="362"/>
    </location>
</feature>
<dbReference type="RefSeq" id="WP_350016114.1">
    <property type="nucleotide sequence ID" value="NZ_CP157948.1"/>
</dbReference>
<keyword evidence="2" id="KW-1003">Cell membrane</keyword>
<feature type="transmembrane region" description="Helical" evidence="9">
    <location>
        <begin position="500"/>
        <end position="527"/>
    </location>
</feature>
<dbReference type="GO" id="GO:0005886">
    <property type="term" value="C:plasma membrane"/>
    <property type="evidence" value="ECO:0007669"/>
    <property type="project" value="UniProtKB-SubCell"/>
</dbReference>
<dbReference type="Pfam" id="PF02683">
    <property type="entry name" value="DsbD_TM"/>
    <property type="match status" value="1"/>
</dbReference>
<evidence type="ECO:0000256" key="8">
    <source>
        <dbReference type="SAM" id="MobiDB-lite"/>
    </source>
</evidence>
<evidence type="ECO:0000256" key="9">
    <source>
        <dbReference type="SAM" id="Phobius"/>
    </source>
</evidence>
<keyword evidence="10" id="KW-0732">Signal</keyword>
<name>A0AAU7QJS3_9GAMM</name>
<dbReference type="EMBL" id="CP157948">
    <property type="protein sequence ID" value="XBS89736.1"/>
    <property type="molecule type" value="Genomic_DNA"/>
</dbReference>